<dbReference type="InParanoid" id="A0A7I3ZJN5"/>
<protein>
    <submittedName>
        <fullName evidence="1">Uncharacterized protein</fullName>
    </submittedName>
</protein>
<dbReference type="EMBL" id="ABEU02000011">
    <property type="status" value="NOT_ANNOTATED_CDS"/>
    <property type="molecule type" value="Genomic_DNA"/>
</dbReference>
<reference evidence="1 2" key="1">
    <citation type="journal article" date="2008" name="Science">
        <title>The Physcomitrella genome reveals evolutionary insights into the conquest of land by plants.</title>
        <authorList>
            <person name="Rensing S."/>
            <person name="Lang D."/>
            <person name="Zimmer A."/>
            <person name="Terry A."/>
            <person name="Salamov A."/>
            <person name="Shapiro H."/>
            <person name="Nishiyama T."/>
            <person name="Perroud P.-F."/>
            <person name="Lindquist E."/>
            <person name="Kamisugi Y."/>
            <person name="Tanahashi T."/>
            <person name="Sakakibara K."/>
            <person name="Fujita T."/>
            <person name="Oishi K."/>
            <person name="Shin-I T."/>
            <person name="Kuroki Y."/>
            <person name="Toyoda A."/>
            <person name="Suzuki Y."/>
            <person name="Hashimoto A."/>
            <person name="Yamaguchi K."/>
            <person name="Sugano A."/>
            <person name="Kohara Y."/>
            <person name="Fujiyama A."/>
            <person name="Anterola A."/>
            <person name="Aoki S."/>
            <person name="Ashton N."/>
            <person name="Barbazuk W.B."/>
            <person name="Barker E."/>
            <person name="Bennetzen J."/>
            <person name="Bezanilla M."/>
            <person name="Blankenship R."/>
            <person name="Cho S.H."/>
            <person name="Dutcher S."/>
            <person name="Estelle M."/>
            <person name="Fawcett J.A."/>
            <person name="Gundlach H."/>
            <person name="Hanada K."/>
            <person name="Heyl A."/>
            <person name="Hicks K.A."/>
            <person name="Hugh J."/>
            <person name="Lohr M."/>
            <person name="Mayer K."/>
            <person name="Melkozernov A."/>
            <person name="Murata T."/>
            <person name="Nelson D."/>
            <person name="Pils B."/>
            <person name="Prigge M."/>
            <person name="Reiss B."/>
            <person name="Renner T."/>
            <person name="Rombauts S."/>
            <person name="Rushton P."/>
            <person name="Sanderfoot A."/>
            <person name="Schween G."/>
            <person name="Shiu S.-H."/>
            <person name="Stueber K."/>
            <person name="Theodoulou F.L."/>
            <person name="Tu H."/>
            <person name="Van de Peer Y."/>
            <person name="Verrier P.J."/>
            <person name="Waters E."/>
            <person name="Wood A."/>
            <person name="Yang L."/>
            <person name="Cove D."/>
            <person name="Cuming A."/>
            <person name="Hasebe M."/>
            <person name="Lucas S."/>
            <person name="Mishler D.B."/>
            <person name="Reski R."/>
            <person name="Grigoriev I."/>
            <person name="Quatrano R.S."/>
            <person name="Boore J.L."/>
        </authorList>
    </citation>
    <scope>NUCLEOTIDE SEQUENCE [LARGE SCALE GENOMIC DNA]</scope>
    <source>
        <strain evidence="1 2">cv. Gransden 2004</strain>
    </source>
</reference>
<keyword evidence="2" id="KW-1185">Reference proteome</keyword>
<reference evidence="1" key="3">
    <citation type="submission" date="2020-12" db="UniProtKB">
        <authorList>
            <consortium name="EnsemblPlants"/>
        </authorList>
    </citation>
    <scope>IDENTIFICATION</scope>
</reference>
<dbReference type="Proteomes" id="UP000006727">
    <property type="component" value="Chromosome 11"/>
</dbReference>
<proteinExistence type="predicted"/>
<reference evidence="1 2" key="2">
    <citation type="journal article" date="2018" name="Plant J.">
        <title>The Physcomitrella patens chromosome-scale assembly reveals moss genome structure and evolution.</title>
        <authorList>
            <person name="Lang D."/>
            <person name="Ullrich K.K."/>
            <person name="Murat F."/>
            <person name="Fuchs J."/>
            <person name="Jenkins J."/>
            <person name="Haas F.B."/>
            <person name="Piednoel M."/>
            <person name="Gundlach H."/>
            <person name="Van Bel M."/>
            <person name="Meyberg R."/>
            <person name="Vives C."/>
            <person name="Morata J."/>
            <person name="Symeonidi A."/>
            <person name="Hiss M."/>
            <person name="Muchero W."/>
            <person name="Kamisugi Y."/>
            <person name="Saleh O."/>
            <person name="Blanc G."/>
            <person name="Decker E.L."/>
            <person name="van Gessel N."/>
            <person name="Grimwood J."/>
            <person name="Hayes R.D."/>
            <person name="Graham S.W."/>
            <person name="Gunter L.E."/>
            <person name="McDaniel S.F."/>
            <person name="Hoernstein S.N.W."/>
            <person name="Larsson A."/>
            <person name="Li F.W."/>
            <person name="Perroud P.F."/>
            <person name="Phillips J."/>
            <person name="Ranjan P."/>
            <person name="Rokshar D.S."/>
            <person name="Rothfels C.J."/>
            <person name="Schneider L."/>
            <person name="Shu S."/>
            <person name="Stevenson D.W."/>
            <person name="Thummler F."/>
            <person name="Tillich M."/>
            <person name="Villarreal Aguilar J.C."/>
            <person name="Widiez T."/>
            <person name="Wong G.K."/>
            <person name="Wymore A."/>
            <person name="Zhang Y."/>
            <person name="Zimmer A.D."/>
            <person name="Quatrano R.S."/>
            <person name="Mayer K.F.X."/>
            <person name="Goodstein D."/>
            <person name="Casacuberta J.M."/>
            <person name="Vandepoele K."/>
            <person name="Reski R."/>
            <person name="Cuming A.C."/>
            <person name="Tuskan G.A."/>
            <person name="Maumus F."/>
            <person name="Salse J."/>
            <person name="Schmutz J."/>
            <person name="Rensing S.A."/>
        </authorList>
    </citation>
    <scope>NUCLEOTIDE SEQUENCE [LARGE SCALE GENOMIC DNA]</scope>
    <source>
        <strain evidence="1 2">cv. Gransden 2004</strain>
    </source>
</reference>
<evidence type="ECO:0000313" key="1">
    <source>
        <dbReference type="EnsemblPlants" id="PAC:32958240.CDS.1"/>
    </source>
</evidence>
<organism evidence="1 2">
    <name type="scientific">Physcomitrium patens</name>
    <name type="common">Spreading-leaved earth moss</name>
    <name type="synonym">Physcomitrella patens</name>
    <dbReference type="NCBI Taxonomy" id="3218"/>
    <lineage>
        <taxon>Eukaryota</taxon>
        <taxon>Viridiplantae</taxon>
        <taxon>Streptophyta</taxon>
        <taxon>Embryophyta</taxon>
        <taxon>Bryophyta</taxon>
        <taxon>Bryophytina</taxon>
        <taxon>Bryopsida</taxon>
        <taxon>Funariidae</taxon>
        <taxon>Funariales</taxon>
        <taxon>Funariaceae</taxon>
        <taxon>Physcomitrium</taxon>
    </lineage>
</organism>
<accession>A0A7I3ZJN5</accession>
<sequence>MSSIFYEFMSVTFVDQIILYFSKGRRTVALSTCLAFQHKDADHLHESNLDAKCKNVLAKFPIKTPPHKTKQFAKDIVDGVTFETITNQVPRLSKKDRNCSLFYAKFVMITFERLTSHFLQYQLFKIHILEHSHECNEVSFIFLNL</sequence>
<evidence type="ECO:0000313" key="2">
    <source>
        <dbReference type="Proteomes" id="UP000006727"/>
    </source>
</evidence>
<dbReference type="EnsemblPlants" id="Pp3c11_19250V3.2">
    <property type="protein sequence ID" value="PAC:32958240.CDS.1"/>
    <property type="gene ID" value="Pp3c11_19250"/>
</dbReference>
<name>A0A7I3ZJN5_PHYPA</name>
<dbReference type="AlphaFoldDB" id="A0A7I3ZJN5"/>
<dbReference type="Gramene" id="Pp3c11_19250V3.2">
    <property type="protein sequence ID" value="PAC:32958240.CDS.1"/>
    <property type="gene ID" value="Pp3c11_19250"/>
</dbReference>